<feature type="region of interest" description="Disordered" evidence="2">
    <location>
        <begin position="188"/>
        <end position="207"/>
    </location>
</feature>
<keyword evidence="3" id="KW-0812">Transmembrane</keyword>
<dbReference type="EMBL" id="JAABOA010000083">
    <property type="protein sequence ID" value="KAF9586022.1"/>
    <property type="molecule type" value="Genomic_DNA"/>
</dbReference>
<sequence>MNHAVPHVTQQHYTQYLTFYCAQIFVITAQTIAEGTLVGSEDSDTESLFFGSRLDQIKDGFSLALTGDSASSSSIPSMSAPFGSTAAISAAVSAVASGDDAVYNRICNALQGLIAEAQTALLRGTSSTLLPHQQPQSQHSQSQQAGPSVYSKRQTCTHYTDATGEGRGSLCTTSRQDSFIEVLATSPTALSESEADPTTRSRASSVTSSIHSSFSGSITSLAHSTRPVPLSRATLQVPSTGALGAAATTAGRMSPMSRSMSASSRKEFSKILWKEKQQEQYERYRRSCDQVSLELETLLNNAMKMSNEDNDEDSDRGSNYYHNYFSRWSDENRSQGSAHEAHELEYDPVNDAKKSTKSEAQAISLSESESMVGDMNKPFTMDYHKESIEAESDISAAESSYQSARLLAASLKSSALSLPSRLLSSRVNSPLPTSDADVEASLSPVVQDGSIVEETTKSKVLFMHRQYQMQLMQEGGIAGTQHRQRQCAYDTEDEDSGLELLDENRAESSSLSSWGSRSGPLVDSGPFYDHRYQLFDPSKHQRHSLEVHAKQSTRQPRHRHQSQHASEQNVDSHLPQRRQVRNQGVGASRSNSLLMQLYGLWTQTWLRRRIMHVLAGTIEFSVAALIVLKASESILSWAGVSTPGGGIQDWLHSLVSGSIRHTTSSAASAAAKTGSVAGTGGAGFARELYEKILKDGMIIKKANGGGEHHPRGPGVASLLRSALITATTVAATSPSSASTTAQLGLETAQQQAATRTPFTATAMVLAPTVRIVTQILVGFLVAHIVDQVRRLRKKF</sequence>
<evidence type="ECO:0000256" key="3">
    <source>
        <dbReference type="SAM" id="Phobius"/>
    </source>
</evidence>
<feature type="compositionally biased region" description="Basic and acidic residues" evidence="2">
    <location>
        <begin position="539"/>
        <end position="549"/>
    </location>
</feature>
<feature type="compositionally biased region" description="Low complexity" evidence="2">
    <location>
        <begin position="129"/>
        <end position="144"/>
    </location>
</feature>
<comment type="caution">
    <text evidence="4">The sequence shown here is derived from an EMBL/GenBank/DDBJ whole genome shotgun (WGS) entry which is preliminary data.</text>
</comment>
<dbReference type="Proteomes" id="UP000780801">
    <property type="component" value="Unassembled WGS sequence"/>
</dbReference>
<keyword evidence="3" id="KW-1133">Transmembrane helix</keyword>
<feature type="coiled-coil region" evidence="1">
    <location>
        <begin position="274"/>
        <end position="308"/>
    </location>
</feature>
<organism evidence="4 5">
    <name type="scientific">Lunasporangiospora selenospora</name>
    <dbReference type="NCBI Taxonomy" id="979761"/>
    <lineage>
        <taxon>Eukaryota</taxon>
        <taxon>Fungi</taxon>
        <taxon>Fungi incertae sedis</taxon>
        <taxon>Mucoromycota</taxon>
        <taxon>Mortierellomycotina</taxon>
        <taxon>Mortierellomycetes</taxon>
        <taxon>Mortierellales</taxon>
        <taxon>Mortierellaceae</taxon>
        <taxon>Lunasporangiospora</taxon>
    </lineage>
</organism>
<reference evidence="4" key="1">
    <citation type="journal article" date="2020" name="Fungal Divers.">
        <title>Resolving the Mortierellaceae phylogeny through synthesis of multi-gene phylogenetics and phylogenomics.</title>
        <authorList>
            <person name="Vandepol N."/>
            <person name="Liber J."/>
            <person name="Desiro A."/>
            <person name="Na H."/>
            <person name="Kennedy M."/>
            <person name="Barry K."/>
            <person name="Grigoriev I.V."/>
            <person name="Miller A.N."/>
            <person name="O'Donnell K."/>
            <person name="Stajich J.E."/>
            <person name="Bonito G."/>
        </authorList>
    </citation>
    <scope>NUCLEOTIDE SEQUENCE</scope>
    <source>
        <strain evidence="4">KOD1015</strain>
    </source>
</reference>
<feature type="compositionally biased region" description="Low complexity" evidence="2">
    <location>
        <begin position="198"/>
        <end position="207"/>
    </location>
</feature>
<dbReference type="AlphaFoldDB" id="A0A9P6G2R8"/>
<keyword evidence="1" id="KW-0175">Coiled coil</keyword>
<accession>A0A9P6G2R8</accession>
<keyword evidence="3" id="KW-0472">Membrane</keyword>
<proteinExistence type="predicted"/>
<feature type="region of interest" description="Disordered" evidence="2">
    <location>
        <begin position="539"/>
        <end position="577"/>
    </location>
</feature>
<feature type="transmembrane region" description="Helical" evidence="3">
    <location>
        <begin position="764"/>
        <end position="785"/>
    </location>
</feature>
<evidence type="ECO:0000313" key="4">
    <source>
        <dbReference type="EMBL" id="KAF9586022.1"/>
    </source>
</evidence>
<gene>
    <name evidence="4" type="ORF">BGW38_010356</name>
</gene>
<evidence type="ECO:0000256" key="2">
    <source>
        <dbReference type="SAM" id="MobiDB-lite"/>
    </source>
</evidence>
<evidence type="ECO:0000313" key="5">
    <source>
        <dbReference type="Proteomes" id="UP000780801"/>
    </source>
</evidence>
<evidence type="ECO:0000256" key="1">
    <source>
        <dbReference type="SAM" id="Coils"/>
    </source>
</evidence>
<keyword evidence="5" id="KW-1185">Reference proteome</keyword>
<feature type="region of interest" description="Disordered" evidence="2">
    <location>
        <begin position="129"/>
        <end position="153"/>
    </location>
</feature>
<protein>
    <submittedName>
        <fullName evidence="4">Uncharacterized protein</fullName>
    </submittedName>
</protein>
<name>A0A9P6G2R8_9FUNG</name>